<evidence type="ECO:0000313" key="7">
    <source>
        <dbReference type="EMBL" id="KAF7312728.1"/>
    </source>
</evidence>
<evidence type="ECO:0000256" key="2">
    <source>
        <dbReference type="ARBA" id="ARBA00022630"/>
    </source>
</evidence>
<protein>
    <submittedName>
        <fullName evidence="7">FAD/NAD(P)-binding domain-containing protein</fullName>
    </submittedName>
</protein>
<evidence type="ECO:0000313" key="8">
    <source>
        <dbReference type="Proteomes" id="UP000636479"/>
    </source>
</evidence>
<keyword evidence="4" id="KW-0560">Oxidoreductase</keyword>
<comment type="caution">
    <text evidence="7">The sequence shown here is derived from an EMBL/GenBank/DDBJ whole genome shotgun (WGS) entry which is preliminary data.</text>
</comment>
<dbReference type="PRINTS" id="PR00420">
    <property type="entry name" value="RNGMNOXGNASE"/>
</dbReference>
<dbReference type="SUPFAM" id="SSF51905">
    <property type="entry name" value="FAD/NAD(P)-binding domain"/>
    <property type="match status" value="1"/>
</dbReference>
<dbReference type="InterPro" id="IPR050493">
    <property type="entry name" value="FAD-dep_Monooxygenase_BioMet"/>
</dbReference>
<evidence type="ECO:0000256" key="3">
    <source>
        <dbReference type="ARBA" id="ARBA00022827"/>
    </source>
</evidence>
<accession>A0A8H6T7Z3</accession>
<dbReference type="InterPro" id="IPR036188">
    <property type="entry name" value="FAD/NAD-bd_sf"/>
</dbReference>
<keyword evidence="3" id="KW-0274">FAD</keyword>
<evidence type="ECO:0000256" key="4">
    <source>
        <dbReference type="ARBA" id="ARBA00023002"/>
    </source>
</evidence>
<dbReference type="PANTHER" id="PTHR13789">
    <property type="entry name" value="MONOOXYGENASE"/>
    <property type="match status" value="1"/>
</dbReference>
<comment type="similarity">
    <text evidence="1">Belongs to the paxM FAD-dependent monooxygenase family.</text>
</comment>
<dbReference type="RefSeq" id="XP_037224836.1">
    <property type="nucleotide sequence ID" value="XM_037359741.1"/>
</dbReference>
<dbReference type="AlphaFoldDB" id="A0A8H6T7Z3"/>
<dbReference type="GO" id="GO:0004497">
    <property type="term" value="F:monooxygenase activity"/>
    <property type="evidence" value="ECO:0007669"/>
    <property type="project" value="UniProtKB-KW"/>
</dbReference>
<dbReference type="EMBL" id="JACAZF010000002">
    <property type="protein sequence ID" value="KAF7312728.1"/>
    <property type="molecule type" value="Genomic_DNA"/>
</dbReference>
<dbReference type="GeneID" id="59342257"/>
<reference evidence="7" key="1">
    <citation type="submission" date="2020-05" db="EMBL/GenBank/DDBJ databases">
        <title>Mycena genomes resolve the evolution of fungal bioluminescence.</title>
        <authorList>
            <person name="Tsai I.J."/>
        </authorList>
    </citation>
    <scope>NUCLEOTIDE SEQUENCE</scope>
    <source>
        <strain evidence="7">171206Taipei</strain>
    </source>
</reference>
<feature type="domain" description="FAD-binding" evidence="6">
    <location>
        <begin position="11"/>
        <end position="368"/>
    </location>
</feature>
<evidence type="ECO:0000256" key="5">
    <source>
        <dbReference type="ARBA" id="ARBA00023033"/>
    </source>
</evidence>
<keyword evidence="2" id="KW-0285">Flavoprotein</keyword>
<dbReference type="GO" id="GO:0071949">
    <property type="term" value="F:FAD binding"/>
    <property type="evidence" value="ECO:0007669"/>
    <property type="project" value="InterPro"/>
</dbReference>
<organism evidence="7 8">
    <name type="scientific">Mycena indigotica</name>
    <dbReference type="NCBI Taxonomy" id="2126181"/>
    <lineage>
        <taxon>Eukaryota</taxon>
        <taxon>Fungi</taxon>
        <taxon>Dikarya</taxon>
        <taxon>Basidiomycota</taxon>
        <taxon>Agaricomycotina</taxon>
        <taxon>Agaricomycetes</taxon>
        <taxon>Agaricomycetidae</taxon>
        <taxon>Agaricales</taxon>
        <taxon>Marasmiineae</taxon>
        <taxon>Mycenaceae</taxon>
        <taxon>Mycena</taxon>
    </lineage>
</organism>
<dbReference type="Pfam" id="PF01494">
    <property type="entry name" value="FAD_binding_3"/>
    <property type="match status" value="1"/>
</dbReference>
<dbReference type="InterPro" id="IPR002938">
    <property type="entry name" value="FAD-bd"/>
</dbReference>
<dbReference type="PANTHER" id="PTHR13789:SF314">
    <property type="entry name" value="FAD-BINDING DOMAIN-CONTAINING PROTEIN"/>
    <property type="match status" value="1"/>
</dbReference>
<evidence type="ECO:0000259" key="6">
    <source>
        <dbReference type="Pfam" id="PF01494"/>
    </source>
</evidence>
<evidence type="ECO:0000256" key="1">
    <source>
        <dbReference type="ARBA" id="ARBA00007992"/>
    </source>
</evidence>
<sequence length="420" mass="45919">MASLNSAQPLNVIIVGAGIGGLTTAVALRRAGHHVKVYESSRIKTEIGAGVALQVNSVRVLKSLGYERENLKGGVFDGIKIFNAETAESNEYPTLNLETFKQEGINGLSCHRSDLHNELRRLATEDNLNSTDPPVELHLGSRIVGCDAEAGAITLGTGETVAGDLVIGADGVHSIVRTSVLGQDIQAEPSGWFCYRCIFDASELDNYPELAWVKGIKNVMSVRLEDAALSEYIVYNIRGSTLINMVAFDVDSERHTHKPTSEIVTKEAFLEKYPKFHPQFTRLFDLPLVTPVIKWQLRAMPMLPTWIRGRTVIMGDAAHATLPLLAQGAGMAIEEAACLGILLAAGTTPDQVPARLEAFQALRKDRGEFVNVQSVAQTDPENRAKFMRRSDFQAYLVEYDTISTTQKYYDTHFGGVSAGL</sequence>
<name>A0A8H6T7Z3_9AGAR</name>
<keyword evidence="8" id="KW-1185">Reference proteome</keyword>
<dbReference type="Gene3D" id="3.50.50.60">
    <property type="entry name" value="FAD/NAD(P)-binding domain"/>
    <property type="match status" value="1"/>
</dbReference>
<proteinExistence type="inferred from homology"/>
<dbReference type="OrthoDB" id="9993796at2759"/>
<keyword evidence="5" id="KW-0503">Monooxygenase</keyword>
<gene>
    <name evidence="7" type="ORF">MIND_00287700</name>
</gene>
<dbReference type="Proteomes" id="UP000636479">
    <property type="component" value="Unassembled WGS sequence"/>
</dbReference>